<accession>A0A099ZPE4</accession>
<protein>
    <submittedName>
        <fullName evidence="2">Alstrom syndrome protein 1</fullName>
    </submittedName>
</protein>
<dbReference type="GO" id="GO:0005829">
    <property type="term" value="C:cytosol"/>
    <property type="evidence" value="ECO:0007669"/>
    <property type="project" value="TreeGrafter"/>
</dbReference>
<evidence type="ECO:0000313" key="3">
    <source>
        <dbReference type="Proteomes" id="UP000053641"/>
    </source>
</evidence>
<feature type="compositionally biased region" description="Polar residues" evidence="1">
    <location>
        <begin position="243"/>
        <end position="255"/>
    </location>
</feature>
<organism evidence="2 3">
    <name type="scientific">Tinamus guttatus</name>
    <name type="common">White-throated tinamou</name>
    <dbReference type="NCBI Taxonomy" id="94827"/>
    <lineage>
        <taxon>Eukaryota</taxon>
        <taxon>Metazoa</taxon>
        <taxon>Chordata</taxon>
        <taxon>Craniata</taxon>
        <taxon>Vertebrata</taxon>
        <taxon>Euteleostomi</taxon>
        <taxon>Archelosauria</taxon>
        <taxon>Archosauria</taxon>
        <taxon>Dinosauria</taxon>
        <taxon>Saurischia</taxon>
        <taxon>Theropoda</taxon>
        <taxon>Coelurosauria</taxon>
        <taxon>Aves</taxon>
        <taxon>Palaeognathae</taxon>
        <taxon>Tinamiformes</taxon>
        <taxon>Tinamidae</taxon>
        <taxon>Tinamus</taxon>
    </lineage>
</organism>
<dbReference type="GO" id="GO:0005814">
    <property type="term" value="C:centriole"/>
    <property type="evidence" value="ECO:0007669"/>
    <property type="project" value="TreeGrafter"/>
</dbReference>
<evidence type="ECO:0000256" key="1">
    <source>
        <dbReference type="SAM" id="MobiDB-lite"/>
    </source>
</evidence>
<reference evidence="2 3" key="1">
    <citation type="submission" date="2014-06" db="EMBL/GenBank/DDBJ databases">
        <title>Genome evolution of avian class.</title>
        <authorList>
            <person name="Zhang G."/>
            <person name="Li C."/>
        </authorList>
    </citation>
    <scope>NUCLEOTIDE SEQUENCE [LARGE SCALE GENOMIC DNA]</scope>
    <source>
        <strain evidence="2">BGI_N309</strain>
    </source>
</reference>
<dbReference type="PANTHER" id="PTHR21553">
    <property type="entry name" value="ALMS1-RELATED"/>
    <property type="match status" value="1"/>
</dbReference>
<sequence>PISTTPPHSSWIEEFLSQSSSGTQVSVASGVSLGETIRQKSARNEGMEPWYHLPAEVDVSRVTAASESKLGLTWDRNDLTEFPTMEEGVLSSAEASARQCPGGAAHGSLLDIQDSRFSPCLPLLMTYSTQGQKILGDTLFQQSEVDFIPLRGIPDVSSASEVHSKPLQTHEALWLTDPEIPSDAPSDCLTLSQYPLLYRSADPGDVSLGGNLSHQISFSGPLPVDKKTNEDCKSDISEKESVRQTGDSIAHSPSSKTLTRAHELKQTEVSPAMLPYNSSVKDEGFSLISNVPAFVLELSEKEERLSRHEEFSSSSENSCKTELLQTLEKCEIAMQTEKVKMAESESEGWVRQTEKL</sequence>
<dbReference type="GO" id="GO:0008017">
    <property type="term" value="F:microtubule binding"/>
    <property type="evidence" value="ECO:0007669"/>
    <property type="project" value="TreeGrafter"/>
</dbReference>
<proteinExistence type="predicted"/>
<dbReference type="STRING" id="94827.A0A099ZPE4"/>
<name>A0A099ZPE4_TINGU</name>
<dbReference type="AlphaFoldDB" id="A0A099ZPE4"/>
<gene>
    <name evidence="2" type="ORF">N309_02703</name>
</gene>
<dbReference type="GO" id="GO:0046599">
    <property type="term" value="P:regulation of centriole replication"/>
    <property type="evidence" value="ECO:0007669"/>
    <property type="project" value="TreeGrafter"/>
</dbReference>
<feature type="non-terminal residue" evidence="2">
    <location>
        <position position="1"/>
    </location>
</feature>
<dbReference type="GO" id="GO:0005813">
    <property type="term" value="C:centrosome"/>
    <property type="evidence" value="ECO:0007669"/>
    <property type="project" value="TreeGrafter"/>
</dbReference>
<keyword evidence="3" id="KW-1185">Reference proteome</keyword>
<evidence type="ECO:0000313" key="2">
    <source>
        <dbReference type="EMBL" id="KGL83677.1"/>
    </source>
</evidence>
<feature type="compositionally biased region" description="Basic and acidic residues" evidence="1">
    <location>
        <begin position="224"/>
        <end position="242"/>
    </location>
</feature>
<feature type="non-terminal residue" evidence="2">
    <location>
        <position position="356"/>
    </location>
</feature>
<dbReference type="Proteomes" id="UP000053641">
    <property type="component" value="Unassembled WGS sequence"/>
</dbReference>
<dbReference type="EMBL" id="KL896662">
    <property type="protein sequence ID" value="KGL83677.1"/>
    <property type="molecule type" value="Genomic_DNA"/>
</dbReference>
<feature type="region of interest" description="Disordered" evidence="1">
    <location>
        <begin position="219"/>
        <end position="255"/>
    </location>
</feature>
<dbReference type="PANTHER" id="PTHR21553:SF22">
    <property type="entry name" value="CENTROSOME-ASSOCIATED PROTEIN ALMS1"/>
    <property type="match status" value="1"/>
</dbReference>